<sequence length="195" mass="22758">MIIIITPEKIVPNETEVINELFQEGLDLLHIRKPFMNLEEMKNFIQKINSEFHHRLVLHSHYDLTERCNISRLHFREINRQNELYKSFTDKTISTSVHDIETFNELSENWEYAFISPVFPSISKKGYGKDSEILNDIKKRDNSNVKLIALGGIHKNNINEVLNDNVDGVALLGAVWESDQPLNVYRKCRQHVLSL</sequence>
<evidence type="ECO:0000256" key="2">
    <source>
        <dbReference type="ARBA" id="ARBA00022977"/>
    </source>
</evidence>
<evidence type="ECO:0000313" key="5">
    <source>
        <dbReference type="Proteomes" id="UP000552615"/>
    </source>
</evidence>
<dbReference type="InterPro" id="IPR013785">
    <property type="entry name" value="Aldolase_TIM"/>
</dbReference>
<dbReference type="Pfam" id="PF02581">
    <property type="entry name" value="TMP-TENI"/>
    <property type="match status" value="1"/>
</dbReference>
<gene>
    <name evidence="4" type="ORF">HHL20_14420</name>
</gene>
<dbReference type="SUPFAM" id="SSF51391">
    <property type="entry name" value="Thiamin phosphate synthase"/>
    <property type="match status" value="1"/>
</dbReference>
<dbReference type="PANTHER" id="PTHR20857:SF15">
    <property type="entry name" value="THIAMINE-PHOSPHATE SYNTHASE"/>
    <property type="match status" value="1"/>
</dbReference>
<dbReference type="EMBL" id="JABBGF010000002">
    <property type="protein sequence ID" value="NML58540.1"/>
    <property type="molecule type" value="Genomic_DNA"/>
</dbReference>
<organism evidence="4 5">
    <name type="scientific">Chryseobacterium cheonjiense</name>
    <dbReference type="NCBI Taxonomy" id="2728845"/>
    <lineage>
        <taxon>Bacteria</taxon>
        <taxon>Pseudomonadati</taxon>
        <taxon>Bacteroidota</taxon>
        <taxon>Flavobacteriia</taxon>
        <taxon>Flavobacteriales</taxon>
        <taxon>Weeksellaceae</taxon>
        <taxon>Chryseobacterium group</taxon>
        <taxon>Chryseobacterium</taxon>
    </lineage>
</organism>
<comment type="caution">
    <text evidence="4">The sequence shown here is derived from an EMBL/GenBank/DDBJ whole genome shotgun (WGS) entry which is preliminary data.</text>
</comment>
<evidence type="ECO:0000259" key="3">
    <source>
        <dbReference type="Pfam" id="PF02581"/>
    </source>
</evidence>
<evidence type="ECO:0000256" key="1">
    <source>
        <dbReference type="ARBA" id="ARBA00004948"/>
    </source>
</evidence>
<name>A0A7Y0FJQ9_9FLAO</name>
<proteinExistence type="predicted"/>
<evidence type="ECO:0000313" key="4">
    <source>
        <dbReference type="EMBL" id="NML58540.1"/>
    </source>
</evidence>
<feature type="domain" description="Thiamine phosphate synthase/TenI" evidence="3">
    <location>
        <begin position="4"/>
        <end position="174"/>
    </location>
</feature>
<dbReference type="InterPro" id="IPR036206">
    <property type="entry name" value="ThiamineP_synth_sf"/>
</dbReference>
<dbReference type="GO" id="GO:0004789">
    <property type="term" value="F:thiamine-phosphate diphosphorylase activity"/>
    <property type="evidence" value="ECO:0007669"/>
    <property type="project" value="TreeGrafter"/>
</dbReference>
<dbReference type="Gene3D" id="3.20.20.70">
    <property type="entry name" value="Aldolase class I"/>
    <property type="match status" value="1"/>
</dbReference>
<keyword evidence="2" id="KW-0784">Thiamine biosynthesis</keyword>
<dbReference type="GO" id="GO:0009228">
    <property type="term" value="P:thiamine biosynthetic process"/>
    <property type="evidence" value="ECO:0007669"/>
    <property type="project" value="UniProtKB-KW"/>
</dbReference>
<dbReference type="InterPro" id="IPR022998">
    <property type="entry name" value="ThiamineP_synth_TenI"/>
</dbReference>
<dbReference type="PANTHER" id="PTHR20857">
    <property type="entry name" value="THIAMINE-PHOSPHATE PYROPHOSPHORYLASE"/>
    <property type="match status" value="1"/>
</dbReference>
<comment type="pathway">
    <text evidence="1">Cofactor biosynthesis; thiamine diphosphate biosynthesis.</text>
</comment>
<reference evidence="4 5" key="1">
    <citation type="submission" date="2020-04" db="EMBL/GenBank/DDBJ databases">
        <title>Chryseobacterium sp. RJ-7-14 sp. nov., isolated from Jeju soil.</title>
        <authorList>
            <person name="Dahal R.H."/>
            <person name="Chaudhary D.K."/>
        </authorList>
    </citation>
    <scope>NUCLEOTIDE SEQUENCE [LARGE SCALE GENOMIC DNA]</scope>
    <source>
        <strain evidence="4 5">RJ-7-14</strain>
    </source>
</reference>
<dbReference type="AlphaFoldDB" id="A0A7Y0FJQ9"/>
<protein>
    <submittedName>
        <fullName evidence="4">Thiamine phosphate synthase</fullName>
    </submittedName>
</protein>
<dbReference type="Proteomes" id="UP000552615">
    <property type="component" value="Unassembled WGS sequence"/>
</dbReference>
<dbReference type="CDD" id="cd00564">
    <property type="entry name" value="TMP_TenI"/>
    <property type="match status" value="1"/>
</dbReference>
<accession>A0A7Y0FJQ9</accession>
<keyword evidence="5" id="KW-1185">Reference proteome</keyword>
<dbReference type="GO" id="GO:0005737">
    <property type="term" value="C:cytoplasm"/>
    <property type="evidence" value="ECO:0007669"/>
    <property type="project" value="TreeGrafter"/>
</dbReference>
<dbReference type="RefSeq" id="WP_169231869.1">
    <property type="nucleotide sequence ID" value="NZ_JABBGF010000002.1"/>
</dbReference>